<reference evidence="1" key="1">
    <citation type="submission" date="2021-01" db="EMBL/GenBank/DDBJ databases">
        <authorList>
            <person name="Sun Q."/>
        </authorList>
    </citation>
    <scope>NUCLEOTIDE SEQUENCE</scope>
    <source>
        <strain evidence="1">YIM B02566</strain>
    </source>
</reference>
<dbReference type="EMBL" id="JAENHL010000007">
    <property type="protein sequence ID" value="MBK1868191.1"/>
    <property type="molecule type" value="Genomic_DNA"/>
</dbReference>
<name>A0ACC5R6S0_9HYPH</name>
<keyword evidence="2" id="KW-1185">Reference proteome</keyword>
<evidence type="ECO:0000313" key="2">
    <source>
        <dbReference type="Proteomes" id="UP000616151"/>
    </source>
</evidence>
<gene>
    <name evidence="1" type="ORF">JHL16_17700</name>
</gene>
<accession>A0ACC5R6S0</accession>
<evidence type="ECO:0000313" key="1">
    <source>
        <dbReference type="EMBL" id="MBK1868191.1"/>
    </source>
</evidence>
<dbReference type="Proteomes" id="UP000616151">
    <property type="component" value="Unassembled WGS sequence"/>
</dbReference>
<protein>
    <submittedName>
        <fullName evidence="1">TetR/AcrR family transcriptional regulator</fullName>
    </submittedName>
</protein>
<organism evidence="1 2">
    <name type="scientific">Taklimakanibacter albus</name>
    <dbReference type="NCBI Taxonomy" id="2800327"/>
    <lineage>
        <taxon>Bacteria</taxon>
        <taxon>Pseudomonadati</taxon>
        <taxon>Pseudomonadota</taxon>
        <taxon>Alphaproteobacteria</taxon>
        <taxon>Hyphomicrobiales</taxon>
        <taxon>Aestuariivirgaceae</taxon>
        <taxon>Taklimakanibacter</taxon>
    </lineage>
</organism>
<comment type="caution">
    <text evidence="1">The sequence shown here is derived from an EMBL/GenBank/DDBJ whole genome shotgun (WGS) entry which is preliminary data.</text>
</comment>
<sequence length="424" mass="45991">MAAGKSKIDTVRPRERILDAARDLFGQRGVQAVGVDEIAAAADSNKMTLYRHFGSKENLAIACLRAVIDEIDGKWRAAEMYDNPAGALDDWIVKMAKGCASGDSRSELIFAVFRQAREDAAARPLLDAFILRHRRRMADICRRSGIADGDILSEALMLLAHGIRANPWGLASAGRSALFSARARLLVRLFRAGPKAPTSVSASGRSKPAGKRRAVPASRGNPRPRERILAAACALIQKHGVQDASVDEIAAVANSNKMTLYRHFGSKENLAVHCFKAALAEAEAILKEIDTACGGDATAQLQSYLKLIADALARTDRRLEMIGMAMQAMRSEELGQGLMRDFEIRERKRLTRICRALGVADFEALADSLILVLHGIDSDPWGLNGARQSTLYLSVAGAIVDIFRAQPAKPLRRRGGASSVKQAK</sequence>
<proteinExistence type="predicted"/>